<name>K9ZPH9_ANACC</name>
<reference evidence="3" key="1">
    <citation type="journal article" date="2013" name="Proc. Natl. Acad. Sci. U.S.A.">
        <title>Improving the coverage of the cyanobacterial phylum using diversity-driven genome sequencing.</title>
        <authorList>
            <person name="Shih P.M."/>
            <person name="Wu D."/>
            <person name="Latifi A."/>
            <person name="Axen S.D."/>
            <person name="Fewer D.P."/>
            <person name="Talla E."/>
            <person name="Calteau A."/>
            <person name="Cai F."/>
            <person name="Tandeau de Marsac N."/>
            <person name="Rippka R."/>
            <person name="Herdman M."/>
            <person name="Sivonen K."/>
            <person name="Coursin T."/>
            <person name="Laurent T."/>
            <person name="Goodwin L."/>
            <person name="Nolan M."/>
            <person name="Davenport K.W."/>
            <person name="Han C.S."/>
            <person name="Rubin E.M."/>
            <person name="Eisen J.A."/>
            <person name="Woyke T."/>
            <person name="Gugger M."/>
            <person name="Kerfeld C.A."/>
        </authorList>
    </citation>
    <scope>NUCLEOTIDE SEQUENCE [LARGE SCALE GENOMIC DNA]</scope>
    <source>
        <strain evidence="3">ATCC 27899 / PCC 7122</strain>
    </source>
</reference>
<dbReference type="Proteomes" id="UP000010474">
    <property type="component" value="Chromosome"/>
</dbReference>
<dbReference type="AlphaFoldDB" id="K9ZPH9"/>
<protein>
    <submittedName>
        <fullName evidence="2">Uncharacterized protein</fullName>
    </submittedName>
</protein>
<feature type="transmembrane region" description="Helical" evidence="1">
    <location>
        <begin position="12"/>
        <end position="30"/>
    </location>
</feature>
<dbReference type="PATRIC" id="fig|272123.3.peg.5296"/>
<dbReference type="HOGENOM" id="CLU_188940_0_0_3"/>
<accession>K9ZPH9</accession>
<keyword evidence="1" id="KW-0472">Membrane</keyword>
<sequence>MLVSKIKCFETNLKITSIVVLCIVSAVILIPNMTEVKKIFHSFIVHDFSDTESPRTKTQGANEFALDIDMYSPPDYGAPDSQHGSGTR</sequence>
<organism evidence="2 3">
    <name type="scientific">Anabaena cylindrica (strain ATCC 27899 / PCC 7122)</name>
    <dbReference type="NCBI Taxonomy" id="272123"/>
    <lineage>
        <taxon>Bacteria</taxon>
        <taxon>Bacillati</taxon>
        <taxon>Cyanobacteriota</taxon>
        <taxon>Cyanophyceae</taxon>
        <taxon>Nostocales</taxon>
        <taxon>Nostocaceae</taxon>
        <taxon>Anabaena</taxon>
    </lineage>
</organism>
<dbReference type="KEGG" id="acy:Anacy_4877"/>
<evidence type="ECO:0000313" key="2">
    <source>
        <dbReference type="EMBL" id="AFZ60220.1"/>
    </source>
</evidence>
<keyword evidence="1" id="KW-1133">Transmembrane helix</keyword>
<dbReference type="eggNOG" id="ENOG5030KW3">
    <property type="taxonomic scope" value="Bacteria"/>
</dbReference>
<dbReference type="OrthoDB" id="488827at2"/>
<keyword evidence="3" id="KW-1185">Reference proteome</keyword>
<evidence type="ECO:0000313" key="3">
    <source>
        <dbReference type="Proteomes" id="UP000010474"/>
    </source>
</evidence>
<proteinExistence type="predicted"/>
<keyword evidence="1" id="KW-0812">Transmembrane</keyword>
<evidence type="ECO:0000256" key="1">
    <source>
        <dbReference type="SAM" id="Phobius"/>
    </source>
</evidence>
<dbReference type="EMBL" id="CP003659">
    <property type="protein sequence ID" value="AFZ60220.1"/>
    <property type="molecule type" value="Genomic_DNA"/>
</dbReference>
<gene>
    <name evidence="2" type="ordered locus">Anacy_4877</name>
</gene>